<evidence type="ECO:0000313" key="2">
    <source>
        <dbReference type="EMBL" id="EUA68464.1"/>
    </source>
</evidence>
<accession>X8DJ95</accession>
<sequence length="55" mass="6068">MKLDELEIAHRDTGRSASATPSPVEPSGLVVTIEMPEPTVARSPTARARRRVRRD</sequence>
<gene>
    <name evidence="2" type="ORF">I553_3929</name>
</gene>
<dbReference type="EMBL" id="JAOB01000014">
    <property type="protein sequence ID" value="EUA68464.1"/>
    <property type="molecule type" value="Genomic_DNA"/>
</dbReference>
<comment type="caution">
    <text evidence="2">The sequence shown here is derived from an EMBL/GenBank/DDBJ whole genome shotgun (WGS) entry which is preliminary data.</text>
</comment>
<name>X8DJ95_MYCXE</name>
<feature type="compositionally biased region" description="Basic and acidic residues" evidence="1">
    <location>
        <begin position="1"/>
        <end position="14"/>
    </location>
</feature>
<protein>
    <submittedName>
        <fullName evidence="2">Uncharacterized protein</fullName>
    </submittedName>
</protein>
<evidence type="ECO:0000256" key="1">
    <source>
        <dbReference type="SAM" id="MobiDB-lite"/>
    </source>
</evidence>
<dbReference type="PATRIC" id="fig|1299334.3.peg.1756"/>
<proteinExistence type="predicted"/>
<feature type="region of interest" description="Disordered" evidence="1">
    <location>
        <begin position="1"/>
        <end position="27"/>
    </location>
</feature>
<reference evidence="2" key="1">
    <citation type="submission" date="2014-01" db="EMBL/GenBank/DDBJ databases">
        <authorList>
            <person name="Brown-Elliot B."/>
            <person name="Wallace R."/>
            <person name="Lenaerts A."/>
            <person name="Ordway D."/>
            <person name="DeGroote M.A."/>
            <person name="Parker T."/>
            <person name="Sizemore C."/>
            <person name="Tallon L.J."/>
            <person name="Sadzewicz L.K."/>
            <person name="Sengamalay N."/>
            <person name="Fraser C.M."/>
            <person name="Hine E."/>
            <person name="Shefchek K.A."/>
            <person name="Das S.P."/>
            <person name="Tettelin H."/>
        </authorList>
    </citation>
    <scope>NUCLEOTIDE SEQUENCE [LARGE SCALE GENOMIC DNA]</scope>
    <source>
        <strain evidence="2">4042</strain>
    </source>
</reference>
<organism evidence="2">
    <name type="scientific">Mycobacterium xenopi 4042</name>
    <dbReference type="NCBI Taxonomy" id="1299334"/>
    <lineage>
        <taxon>Bacteria</taxon>
        <taxon>Bacillati</taxon>
        <taxon>Actinomycetota</taxon>
        <taxon>Actinomycetes</taxon>
        <taxon>Mycobacteriales</taxon>
        <taxon>Mycobacteriaceae</taxon>
        <taxon>Mycobacterium</taxon>
    </lineage>
</organism>
<dbReference type="AlphaFoldDB" id="X8DJ95"/>